<dbReference type="KEGG" id="pki:111838553"/>
<keyword evidence="9" id="KW-1185">Reference proteome</keyword>
<dbReference type="InterPro" id="IPR036179">
    <property type="entry name" value="Ig-like_dom_sf"/>
</dbReference>
<dbReference type="OrthoDB" id="8958824at2759"/>
<evidence type="ECO:0000256" key="5">
    <source>
        <dbReference type="SAM" id="Phobius"/>
    </source>
</evidence>
<dbReference type="InterPro" id="IPR013783">
    <property type="entry name" value="Ig-like_fold"/>
</dbReference>
<dbReference type="PANTHER" id="PTHR12080:SF48">
    <property type="entry name" value="IMMUNOGLOBULIN SUBTYPE DOMAIN-CONTAINING PROTEIN"/>
    <property type="match status" value="1"/>
</dbReference>
<sequence length="250" mass="27918">MYRRITASCIILFMLFSDFRNEDLERTGFLGKSVTLPSGVTEPGTIAIIEWSIFTNQTYIAGFSGGHVNVPNNPRMELNKITGDLLIRDLRKEDSGTYTVRVRITEGRHWVNKITLFVKEELPEPKITVINSTVQHGMCNIFLMCSLKSKNTVTFTYGPEGFPHGCEFKPLRYVTAGQEAEAWCSPIQDVNITCTANDSVSTTASTVTIGCLDPVESPFSKCPTHLGVIIILIIIIIILCFILMYIKRGK</sequence>
<comment type="subcellular location">
    <subcellularLocation>
        <location evidence="1">Membrane</location>
    </subcellularLocation>
</comment>
<keyword evidence="5" id="KW-1133">Transmembrane helix</keyword>
<feature type="transmembrane region" description="Helical" evidence="5">
    <location>
        <begin position="226"/>
        <end position="246"/>
    </location>
</feature>
<dbReference type="InterPro" id="IPR003599">
    <property type="entry name" value="Ig_sub"/>
</dbReference>
<reference evidence="8" key="1">
    <citation type="submission" date="2025-08" db="UniProtKB">
        <authorList>
            <consortium name="Ensembl"/>
        </authorList>
    </citation>
    <scope>IDENTIFICATION</scope>
</reference>
<dbReference type="Proteomes" id="UP000261540">
    <property type="component" value="Unplaced"/>
</dbReference>
<reference evidence="8" key="2">
    <citation type="submission" date="2025-09" db="UniProtKB">
        <authorList>
            <consortium name="Ensembl"/>
        </authorList>
    </citation>
    <scope>IDENTIFICATION</scope>
</reference>
<dbReference type="InterPro" id="IPR015631">
    <property type="entry name" value="CD2/SLAM_rcpt"/>
</dbReference>
<proteinExistence type="predicted"/>
<evidence type="ECO:0000256" key="3">
    <source>
        <dbReference type="ARBA" id="ARBA00023136"/>
    </source>
</evidence>
<protein>
    <submittedName>
        <fullName evidence="8">SLAM family member 5-like</fullName>
    </submittedName>
</protein>
<evidence type="ECO:0000256" key="4">
    <source>
        <dbReference type="ARBA" id="ARBA00023180"/>
    </source>
</evidence>
<evidence type="ECO:0000313" key="8">
    <source>
        <dbReference type="Ensembl" id="ENSPKIP00000041782.1"/>
    </source>
</evidence>
<dbReference type="PANTHER" id="PTHR12080">
    <property type="entry name" value="SIGNALING LYMPHOCYTIC ACTIVATION MOLECULE"/>
    <property type="match status" value="1"/>
</dbReference>
<name>A0A3B3TER8_9TELE</name>
<evidence type="ECO:0000313" key="9">
    <source>
        <dbReference type="Proteomes" id="UP000261540"/>
    </source>
</evidence>
<organism evidence="8 9">
    <name type="scientific">Paramormyrops kingsleyae</name>
    <dbReference type="NCBI Taxonomy" id="1676925"/>
    <lineage>
        <taxon>Eukaryota</taxon>
        <taxon>Metazoa</taxon>
        <taxon>Chordata</taxon>
        <taxon>Craniata</taxon>
        <taxon>Vertebrata</taxon>
        <taxon>Euteleostomi</taxon>
        <taxon>Actinopterygii</taxon>
        <taxon>Neopterygii</taxon>
        <taxon>Teleostei</taxon>
        <taxon>Osteoglossocephala</taxon>
        <taxon>Osteoglossomorpha</taxon>
        <taxon>Osteoglossiformes</taxon>
        <taxon>Mormyridae</taxon>
        <taxon>Paramormyrops</taxon>
    </lineage>
</organism>
<keyword evidence="3 5" id="KW-0472">Membrane</keyword>
<feature type="domain" description="Immunoglobulin" evidence="7">
    <location>
        <begin position="23"/>
        <end position="119"/>
    </location>
</feature>
<feature type="signal peptide" evidence="6">
    <location>
        <begin position="1"/>
        <end position="21"/>
    </location>
</feature>
<feature type="chain" id="PRO_5017458403" evidence="6">
    <location>
        <begin position="22"/>
        <end position="250"/>
    </location>
</feature>
<keyword evidence="2 6" id="KW-0732">Signal</keyword>
<dbReference type="SMART" id="SM00409">
    <property type="entry name" value="IG"/>
    <property type="match status" value="1"/>
</dbReference>
<dbReference type="STRING" id="1676925.ENSPKIP00000041782"/>
<evidence type="ECO:0000256" key="1">
    <source>
        <dbReference type="ARBA" id="ARBA00004370"/>
    </source>
</evidence>
<keyword evidence="4" id="KW-0325">Glycoprotein</keyword>
<dbReference type="Gene3D" id="2.60.40.10">
    <property type="entry name" value="Immunoglobulins"/>
    <property type="match status" value="2"/>
</dbReference>
<evidence type="ECO:0000256" key="2">
    <source>
        <dbReference type="ARBA" id="ARBA00022729"/>
    </source>
</evidence>
<accession>A0A3B3TER8</accession>
<evidence type="ECO:0000256" key="6">
    <source>
        <dbReference type="SAM" id="SignalP"/>
    </source>
</evidence>
<dbReference type="AlphaFoldDB" id="A0A3B3TER8"/>
<dbReference type="Ensembl" id="ENSPKIT00000022821.1">
    <property type="protein sequence ID" value="ENSPKIP00000041782.1"/>
    <property type="gene ID" value="ENSPKIG00000018195.1"/>
</dbReference>
<dbReference type="GeneTree" id="ENSGT01030000234540"/>
<evidence type="ECO:0000259" key="7">
    <source>
        <dbReference type="SMART" id="SM00409"/>
    </source>
</evidence>
<dbReference type="GO" id="GO:0016020">
    <property type="term" value="C:membrane"/>
    <property type="evidence" value="ECO:0007669"/>
    <property type="project" value="UniProtKB-SubCell"/>
</dbReference>
<dbReference type="SUPFAM" id="SSF48726">
    <property type="entry name" value="Immunoglobulin"/>
    <property type="match status" value="1"/>
</dbReference>
<keyword evidence="5" id="KW-0812">Transmembrane</keyword>